<dbReference type="SUPFAM" id="SSF56112">
    <property type="entry name" value="Protein kinase-like (PK-like)"/>
    <property type="match status" value="1"/>
</dbReference>
<feature type="region of interest" description="Disordered" evidence="1">
    <location>
        <begin position="636"/>
        <end position="672"/>
    </location>
</feature>
<feature type="compositionally biased region" description="Polar residues" evidence="1">
    <location>
        <begin position="474"/>
        <end position="485"/>
    </location>
</feature>
<feature type="compositionally biased region" description="Polar residues" evidence="1">
    <location>
        <begin position="450"/>
        <end position="465"/>
    </location>
</feature>
<feature type="compositionally biased region" description="Polar residues" evidence="1">
    <location>
        <begin position="226"/>
        <end position="250"/>
    </location>
</feature>
<dbReference type="Gene3D" id="1.10.510.10">
    <property type="entry name" value="Transferase(Phosphotransferase) domain 1"/>
    <property type="match status" value="1"/>
</dbReference>
<evidence type="ECO:0000256" key="1">
    <source>
        <dbReference type="SAM" id="MobiDB-lite"/>
    </source>
</evidence>
<sequence length="721" mass="79919">MLKLIFQVIGFPAQSEWPALSFLKRSNFRLNSSSSKLRSYIKTEDKSALELLEQMIQFNPRKRITAFDALSLPYFHPNVSTGSSTNGSIQNNIPHIETTLHKPLLRSAYASRSNGRQTRYSVNTIYPTQSCAAALSSYSQHNMPSTVNCRPCAVGGDGIDEVDGRVSVTGTPLLLNTVHPTFQHVITSAPTTNQMISTSCTTDIDQQQQNLIISVVNSAINDTSSSVPFPNITHNSTTPPRRPLTRQQTKSIRRHTQPTRMRLTETNYEVSNSRKPGNQMTCKITTELLSNNPASLQNSISTEPADVATRVVRQRKTARRRTVMGVTEATNSSAEKAKKTEMNCSNDRNAKKSKEITPLLRTLMPSNIENSTDHIESLPYVSLKRQEISNKSMFTVAPTFNDVNKEDEKGSSRKIVHHRTSRISERCQQLLSQHSDHCYHTHQSLIRRSSRYSLEPTSLSSNSPLHSIHEHENSPSNDNNENKSTNTDHHVVMTSITSQPILELHDDDDDIKKYSLSNENSAKNTLSPSSRTVTTATLLCSPSKLPRVVDRCSSDNTNPSLLESLNSTINCLKTHNHHHHHHHQFTKHADITVDDEDQDDTTDEIDSSDDVENQPANTSLGINSAMTGLVLVNSYSNNGKSNQPKNIITTTTTTSTTNSSNNSTNKRETDESVTVSTSSTLSTITTTTSTIVESGNETIPELSNNVTVQLTACSLDTFLFT</sequence>
<keyword evidence="2" id="KW-0808">Transferase</keyword>
<dbReference type="EMBL" id="SKCS01000070">
    <property type="protein sequence ID" value="TNN18550.1"/>
    <property type="molecule type" value="Genomic_DNA"/>
</dbReference>
<feature type="compositionally biased region" description="Polar residues" evidence="1">
    <location>
        <begin position="636"/>
        <end position="648"/>
    </location>
</feature>
<keyword evidence="3" id="KW-1185">Reference proteome</keyword>
<feature type="region of interest" description="Disordered" evidence="1">
    <location>
        <begin position="327"/>
        <end position="348"/>
    </location>
</feature>
<feature type="compositionally biased region" description="Low complexity" evidence="1">
    <location>
        <begin position="649"/>
        <end position="664"/>
    </location>
</feature>
<feature type="region of interest" description="Disordered" evidence="1">
    <location>
        <begin position="450"/>
        <end position="486"/>
    </location>
</feature>
<reference evidence="2 3" key="1">
    <citation type="submission" date="2019-03" db="EMBL/GenBank/DDBJ databases">
        <title>An improved genome assembly of the fluke Schistosoma japonicum.</title>
        <authorList>
            <person name="Hu W."/>
            <person name="Luo F."/>
            <person name="Yin M."/>
            <person name="Mo X."/>
            <person name="Sun C."/>
            <person name="Wu Q."/>
            <person name="Zhu B."/>
            <person name="Xiang M."/>
            <person name="Wang J."/>
            <person name="Wang Y."/>
            <person name="Zhang T."/>
            <person name="Xu B."/>
            <person name="Zheng H."/>
            <person name="Feng Z."/>
        </authorList>
    </citation>
    <scope>NUCLEOTIDE SEQUENCE [LARGE SCALE GENOMIC DNA]</scope>
    <source>
        <strain evidence="2">HuSjv2</strain>
        <tissue evidence="2">Worms</tissue>
    </source>
</reference>
<feature type="compositionally biased region" description="Acidic residues" evidence="1">
    <location>
        <begin position="597"/>
        <end position="612"/>
    </location>
</feature>
<dbReference type="AlphaFoldDB" id="A0A4Z2DQY2"/>
<keyword evidence="2" id="KW-0418">Kinase</keyword>
<evidence type="ECO:0000313" key="2">
    <source>
        <dbReference type="EMBL" id="TNN18550.1"/>
    </source>
</evidence>
<dbReference type="OrthoDB" id="1732493at2759"/>
<feature type="region of interest" description="Disordered" evidence="1">
    <location>
        <begin position="597"/>
        <end position="622"/>
    </location>
</feature>
<feature type="region of interest" description="Disordered" evidence="1">
    <location>
        <begin position="226"/>
        <end position="257"/>
    </location>
</feature>
<gene>
    <name evidence="2" type="ORF">EWB00_010044</name>
</gene>
<comment type="caution">
    <text evidence="2">The sequence shown here is derived from an EMBL/GenBank/DDBJ whole genome shotgun (WGS) entry which is preliminary data.</text>
</comment>
<accession>A0A4Z2DQY2</accession>
<proteinExistence type="predicted"/>
<name>A0A4Z2DQY2_SCHJA</name>
<dbReference type="GO" id="GO:0016301">
    <property type="term" value="F:kinase activity"/>
    <property type="evidence" value="ECO:0007669"/>
    <property type="project" value="UniProtKB-KW"/>
</dbReference>
<dbReference type="Proteomes" id="UP000311919">
    <property type="component" value="Unassembled WGS sequence"/>
</dbReference>
<organism evidence="2 3">
    <name type="scientific">Schistosoma japonicum</name>
    <name type="common">Blood fluke</name>
    <dbReference type="NCBI Taxonomy" id="6182"/>
    <lineage>
        <taxon>Eukaryota</taxon>
        <taxon>Metazoa</taxon>
        <taxon>Spiralia</taxon>
        <taxon>Lophotrochozoa</taxon>
        <taxon>Platyhelminthes</taxon>
        <taxon>Trematoda</taxon>
        <taxon>Digenea</taxon>
        <taxon>Strigeidida</taxon>
        <taxon>Schistosomatoidea</taxon>
        <taxon>Schistosomatidae</taxon>
        <taxon>Schistosoma</taxon>
    </lineage>
</organism>
<dbReference type="InterPro" id="IPR011009">
    <property type="entry name" value="Kinase-like_dom_sf"/>
</dbReference>
<protein>
    <submittedName>
        <fullName evidence="2">Cyclin-dependent kinase 6</fullName>
    </submittedName>
</protein>
<dbReference type="STRING" id="6182.A0A4Z2DQY2"/>
<evidence type="ECO:0000313" key="3">
    <source>
        <dbReference type="Proteomes" id="UP000311919"/>
    </source>
</evidence>